<name>A0A545VX67_9HYPO</name>
<dbReference type="EMBL" id="SPUK01000009">
    <property type="protein sequence ID" value="TQV94452.1"/>
    <property type="molecule type" value="Genomic_DNA"/>
</dbReference>
<keyword evidence="1" id="KW-0732">Signal</keyword>
<sequence length="115" mass="11672">MSPQLITVITALLALAAASPAPGLLNLEKRCIAVEQYCGNGGQCCPGSACSYTSSRCTAYGNEGANCGNAVPCAAGLGCSYKTNRCTPYHTAGQQCNDGVQCVAGLNCNWKGVCA</sequence>
<evidence type="ECO:0000313" key="3">
    <source>
        <dbReference type="Proteomes" id="UP000315783"/>
    </source>
</evidence>
<dbReference type="Proteomes" id="UP000315783">
    <property type="component" value="Unassembled WGS sequence"/>
</dbReference>
<evidence type="ECO:0000256" key="1">
    <source>
        <dbReference type="SAM" id="SignalP"/>
    </source>
</evidence>
<organism evidence="2 3">
    <name type="scientific">Cordyceps javanica</name>
    <dbReference type="NCBI Taxonomy" id="43265"/>
    <lineage>
        <taxon>Eukaryota</taxon>
        <taxon>Fungi</taxon>
        <taxon>Dikarya</taxon>
        <taxon>Ascomycota</taxon>
        <taxon>Pezizomycotina</taxon>
        <taxon>Sordariomycetes</taxon>
        <taxon>Hypocreomycetidae</taxon>
        <taxon>Hypocreales</taxon>
        <taxon>Cordycipitaceae</taxon>
        <taxon>Cordyceps</taxon>
    </lineage>
</organism>
<proteinExistence type="predicted"/>
<evidence type="ECO:0000313" key="2">
    <source>
        <dbReference type="EMBL" id="TQV94452.1"/>
    </source>
</evidence>
<keyword evidence="3" id="KW-1185">Reference proteome</keyword>
<feature type="chain" id="PRO_5021757980" evidence="1">
    <location>
        <begin position="19"/>
        <end position="115"/>
    </location>
</feature>
<feature type="signal peptide" evidence="1">
    <location>
        <begin position="1"/>
        <end position="18"/>
    </location>
</feature>
<dbReference type="AlphaFoldDB" id="A0A545VX67"/>
<comment type="caution">
    <text evidence="2">The sequence shown here is derived from an EMBL/GenBank/DDBJ whole genome shotgun (WGS) entry which is preliminary data.</text>
</comment>
<gene>
    <name evidence="2" type="ORF">IF1G_06463</name>
</gene>
<reference evidence="2 3" key="1">
    <citation type="journal article" date="2019" name="Appl. Microbiol. Biotechnol.">
        <title>Genome sequence of Isaria javanica and comparative genome analysis insights into family S53 peptidase evolution in fungal entomopathogens.</title>
        <authorList>
            <person name="Lin R."/>
            <person name="Zhang X."/>
            <person name="Xin B."/>
            <person name="Zou M."/>
            <person name="Gao Y."/>
            <person name="Qin F."/>
            <person name="Hu Q."/>
            <person name="Xie B."/>
            <person name="Cheng X."/>
        </authorList>
    </citation>
    <scope>NUCLEOTIDE SEQUENCE [LARGE SCALE GENOMIC DNA]</scope>
    <source>
        <strain evidence="2 3">IJ1G</strain>
    </source>
</reference>
<accession>A0A545VX67</accession>
<protein>
    <submittedName>
        <fullName evidence="2">Uncharacterized protein</fullName>
    </submittedName>
</protein>
<dbReference type="OrthoDB" id="4866039at2759"/>